<dbReference type="AlphaFoldDB" id="A0A1T5ABY3"/>
<dbReference type="OrthoDB" id="9766256at2"/>
<dbReference type="Gene3D" id="1.25.40.390">
    <property type="match status" value="1"/>
</dbReference>
<dbReference type="Proteomes" id="UP000189981">
    <property type="component" value="Unassembled WGS sequence"/>
</dbReference>
<dbReference type="Pfam" id="PF12741">
    <property type="entry name" value="SusD-like"/>
    <property type="match status" value="1"/>
</dbReference>
<evidence type="ECO:0000313" key="1">
    <source>
        <dbReference type="EMBL" id="SKB32512.1"/>
    </source>
</evidence>
<dbReference type="STRING" id="572036.SAMN05661099_0564"/>
<keyword evidence="1" id="KW-0449">Lipoprotein</keyword>
<evidence type="ECO:0000313" key="2">
    <source>
        <dbReference type="Proteomes" id="UP000189981"/>
    </source>
</evidence>
<keyword evidence="2" id="KW-1185">Reference proteome</keyword>
<dbReference type="RefSeq" id="WP_079701131.1">
    <property type="nucleotide sequence ID" value="NZ_FUYR01000001.1"/>
</dbReference>
<accession>A0A1T5ABY3</accession>
<reference evidence="2" key="1">
    <citation type="submission" date="2017-02" db="EMBL/GenBank/DDBJ databases">
        <authorList>
            <person name="Varghese N."/>
            <person name="Submissions S."/>
        </authorList>
    </citation>
    <scope>NUCLEOTIDE SEQUENCE [LARGE SCALE GENOMIC DNA]</scope>
    <source>
        <strain evidence="2">DSM 22385</strain>
    </source>
</reference>
<protein>
    <submittedName>
        <fullName evidence="1">Susd and RagB outer membrane lipoprotein</fullName>
    </submittedName>
</protein>
<dbReference type="PROSITE" id="PS51257">
    <property type="entry name" value="PROKAR_LIPOPROTEIN"/>
    <property type="match status" value="1"/>
</dbReference>
<name>A0A1T5ABY3_9SPHI</name>
<sequence length="531" mass="58279">MKRTLINNGFKLLSLGLLLSVASSCTDKMEGINESNLKNIAPDDLKMDANEGGFLLPAMIRAVNHPGTSNQTQQNLLAESYANYLEAPSNFLGNVNTTTYATKGISWTGAWTIPTNGIMNNWLQMKKNGFDTKYPDLYAIALILKVAGGHRIIDTYGVYPYVEYGLTAEPKWNSPKEAYTQMFKDLDIAVASLLAAEKADPNADNIRFKKWDPSTFAGDYVKWTKLANTLRLRLAMRLSGTADAGMAKTEGEKAVLAANGGLLDENTGHWSVLSADGVNGHFTMTNAWSDTRISAAVVTYLEGFGDPRLPVYALQATDPAVAGTYRGIRPGVDRPTKVIYENYSKYNVASNTPMKQVDGSESYFLRAEGVLKGWNMGTGTVQSFYEAGIRASLKLNGAPEGNYLNSTSMQLAYVDPKRPNNQYDSPRLSDVTVKWNDAATNEQKLEKIITQKWIALFPEGAEAWSEFRRTGYPKLYHIMAPANPLLPLGTFINRVTVPAVQAAASQAQYNAAVSAFLGGKDDETVKLYWAK</sequence>
<dbReference type="SUPFAM" id="SSF48452">
    <property type="entry name" value="TPR-like"/>
    <property type="match status" value="1"/>
</dbReference>
<dbReference type="InterPro" id="IPR024302">
    <property type="entry name" value="SusD-like"/>
</dbReference>
<organism evidence="1 2">
    <name type="scientific">Daejeonella lutea</name>
    <dbReference type="NCBI Taxonomy" id="572036"/>
    <lineage>
        <taxon>Bacteria</taxon>
        <taxon>Pseudomonadati</taxon>
        <taxon>Bacteroidota</taxon>
        <taxon>Sphingobacteriia</taxon>
        <taxon>Sphingobacteriales</taxon>
        <taxon>Sphingobacteriaceae</taxon>
        <taxon>Daejeonella</taxon>
    </lineage>
</organism>
<dbReference type="InterPro" id="IPR011990">
    <property type="entry name" value="TPR-like_helical_dom_sf"/>
</dbReference>
<gene>
    <name evidence="1" type="ORF">SAMN05661099_0564</name>
</gene>
<proteinExistence type="predicted"/>
<dbReference type="EMBL" id="FUYR01000001">
    <property type="protein sequence ID" value="SKB32512.1"/>
    <property type="molecule type" value="Genomic_DNA"/>
</dbReference>